<feature type="region of interest" description="Disordered" evidence="1">
    <location>
        <begin position="110"/>
        <end position="140"/>
    </location>
</feature>
<dbReference type="RefSeq" id="XP_029116718.1">
    <property type="nucleotide sequence ID" value="XM_029260885.1"/>
</dbReference>
<reference evidence="3" key="1">
    <citation type="submission" date="2025-08" db="UniProtKB">
        <authorList>
            <consortium name="RefSeq"/>
        </authorList>
    </citation>
    <scope>IDENTIFICATION</scope>
</reference>
<dbReference type="AlphaFoldDB" id="A0A8N4EWJ3"/>
<proteinExistence type="predicted"/>
<feature type="compositionally biased region" description="Gly residues" evidence="1">
    <location>
        <begin position="131"/>
        <end position="140"/>
    </location>
</feature>
<evidence type="ECO:0000256" key="1">
    <source>
        <dbReference type="SAM" id="MobiDB-lite"/>
    </source>
</evidence>
<feature type="compositionally biased region" description="Gly residues" evidence="1">
    <location>
        <begin position="113"/>
        <end position="124"/>
    </location>
</feature>
<sequence length="140" mass="13863">MRIESVVKVSADSFLPKIFSVVPIHLLYAILNEKLLIKKLKSRAVVGGSGGDGGQPLGHSGDLTSGGTVGNGVEEGNIRSSCVGFTRTFTSGNGVAGVVVPRSGQAPRYSQGGVRGVGGLGNGGQESWPVGSGGGGGAGV</sequence>
<accession>A0A8N4EWJ3</accession>
<evidence type="ECO:0000313" key="2">
    <source>
        <dbReference type="Proteomes" id="UP000504607"/>
    </source>
</evidence>
<organism evidence="2 3">
    <name type="scientific">Elaeis guineensis var. tenera</name>
    <name type="common">Oil palm</name>
    <dbReference type="NCBI Taxonomy" id="51953"/>
    <lineage>
        <taxon>Eukaryota</taxon>
        <taxon>Viridiplantae</taxon>
        <taxon>Streptophyta</taxon>
        <taxon>Embryophyta</taxon>
        <taxon>Tracheophyta</taxon>
        <taxon>Spermatophyta</taxon>
        <taxon>Magnoliopsida</taxon>
        <taxon>Liliopsida</taxon>
        <taxon>Arecaceae</taxon>
        <taxon>Arecoideae</taxon>
        <taxon>Cocoseae</taxon>
        <taxon>Elaeidinae</taxon>
        <taxon>Elaeis</taxon>
    </lineage>
</organism>
<feature type="region of interest" description="Disordered" evidence="1">
    <location>
        <begin position="50"/>
        <end position="71"/>
    </location>
</feature>
<dbReference type="Proteomes" id="UP000504607">
    <property type="component" value="Unplaced"/>
</dbReference>
<gene>
    <name evidence="3" type="primary">LOC114912794</name>
</gene>
<name>A0A8N4EWJ3_ELAGV</name>
<evidence type="ECO:0000313" key="3">
    <source>
        <dbReference type="RefSeq" id="XP_029116718.1"/>
    </source>
</evidence>
<keyword evidence="2" id="KW-1185">Reference proteome</keyword>
<protein>
    <submittedName>
        <fullName evidence="3">Uncharacterized protein LOC114912794</fullName>
    </submittedName>
</protein>